<dbReference type="GO" id="GO:0046872">
    <property type="term" value="F:metal ion binding"/>
    <property type="evidence" value="ECO:0007669"/>
    <property type="project" value="InterPro"/>
</dbReference>
<dbReference type="SUPFAM" id="SSF56796">
    <property type="entry name" value="Dehydroquinate synthase-like"/>
    <property type="match status" value="1"/>
</dbReference>
<feature type="domain" description="Fe-containing alcohol dehydrogenase-like C-terminal" evidence="10">
    <location>
        <begin position="187"/>
        <end position="382"/>
    </location>
</feature>
<evidence type="ECO:0000256" key="8">
    <source>
        <dbReference type="ARBA" id="ARBA00076680"/>
    </source>
</evidence>
<dbReference type="GO" id="GO:0004022">
    <property type="term" value="F:alcohol dehydrogenase (NAD+) activity"/>
    <property type="evidence" value="ECO:0007669"/>
    <property type="project" value="UniProtKB-EC"/>
</dbReference>
<evidence type="ECO:0000256" key="3">
    <source>
        <dbReference type="ARBA" id="ARBA00023002"/>
    </source>
</evidence>
<dbReference type="InterPro" id="IPR018211">
    <property type="entry name" value="ADH_Fe_CS"/>
</dbReference>
<dbReference type="PROSITE" id="PS00913">
    <property type="entry name" value="ADH_IRON_1"/>
    <property type="match status" value="1"/>
</dbReference>
<dbReference type="AlphaFoldDB" id="A0A0B5EFP6"/>
<dbReference type="Pfam" id="PF00465">
    <property type="entry name" value="Fe-ADH"/>
    <property type="match status" value="1"/>
</dbReference>
<evidence type="ECO:0000256" key="4">
    <source>
        <dbReference type="ARBA" id="ARBA00023027"/>
    </source>
</evidence>
<dbReference type="Gene3D" id="1.20.1090.10">
    <property type="entry name" value="Dehydroquinate synthase-like - alpha domain"/>
    <property type="match status" value="1"/>
</dbReference>
<dbReference type="InterPro" id="IPR039697">
    <property type="entry name" value="Alcohol_dehydrogenase_Fe"/>
</dbReference>
<evidence type="ECO:0000256" key="5">
    <source>
        <dbReference type="ARBA" id="ARBA00049164"/>
    </source>
</evidence>
<name>A0A0B5EFP6_9HYPH</name>
<evidence type="ECO:0000259" key="10">
    <source>
        <dbReference type="Pfam" id="PF25137"/>
    </source>
</evidence>
<comment type="similarity">
    <text evidence="2">Belongs to the iron-containing alcohol dehydrogenase family.</text>
</comment>
<dbReference type="EMBL" id="KM819466">
    <property type="protein sequence ID" value="AJE63411.1"/>
    <property type="molecule type" value="Genomic_DNA"/>
</dbReference>
<dbReference type="CDD" id="cd08194">
    <property type="entry name" value="Fe-ADH-like"/>
    <property type="match status" value="1"/>
</dbReference>
<dbReference type="PANTHER" id="PTHR11496:SF102">
    <property type="entry name" value="ALCOHOL DEHYDROGENASE 4"/>
    <property type="match status" value="1"/>
</dbReference>
<accession>A0A0B5EFP6</accession>
<keyword evidence="3" id="KW-0560">Oxidoreductase</keyword>
<organism evidence="11">
    <name type="scientific">Pseudovibrio sp. P12</name>
    <dbReference type="NCBI Taxonomy" id="1602213"/>
    <lineage>
        <taxon>Bacteria</taxon>
        <taxon>Pseudomonadati</taxon>
        <taxon>Pseudomonadota</taxon>
        <taxon>Alphaproteobacteria</taxon>
        <taxon>Hyphomicrobiales</taxon>
        <taxon>Stappiaceae</taxon>
        <taxon>Pseudovibrio</taxon>
    </lineage>
</organism>
<keyword evidence="4" id="KW-0520">NAD</keyword>
<dbReference type="Gene3D" id="3.40.50.1970">
    <property type="match status" value="1"/>
</dbReference>
<protein>
    <recommendedName>
        <fullName evidence="7">Alcohol dehydrogenase 2</fullName>
    </recommendedName>
    <alternativeName>
        <fullName evidence="8">Alcohol dehydrogenase II</fullName>
    </alternativeName>
</protein>
<feature type="domain" description="Alcohol dehydrogenase iron-type/glycerol dehydrogenase GldA" evidence="9">
    <location>
        <begin position="8"/>
        <end position="175"/>
    </location>
</feature>
<dbReference type="FunFam" id="3.40.50.1970:FF:000003">
    <property type="entry name" value="Alcohol dehydrogenase, iron-containing"/>
    <property type="match status" value="1"/>
</dbReference>
<dbReference type="PANTHER" id="PTHR11496">
    <property type="entry name" value="ALCOHOL DEHYDROGENASE"/>
    <property type="match status" value="1"/>
</dbReference>
<reference evidence="11" key="1">
    <citation type="submission" date="2014-10" db="EMBL/GenBank/DDBJ databases">
        <title>Subcellular tracking of DMSP biosynthesis and its cycling among marine microbes.</title>
        <authorList>
            <person name="Foret S."/>
        </authorList>
    </citation>
    <scope>NUCLEOTIDE SEQUENCE</scope>
    <source>
        <strain evidence="11">P12</strain>
    </source>
</reference>
<evidence type="ECO:0000256" key="6">
    <source>
        <dbReference type="ARBA" id="ARBA00049243"/>
    </source>
</evidence>
<evidence type="ECO:0000313" key="11">
    <source>
        <dbReference type="EMBL" id="AJE63411.1"/>
    </source>
</evidence>
<evidence type="ECO:0000256" key="7">
    <source>
        <dbReference type="ARBA" id="ARBA00074848"/>
    </source>
</evidence>
<dbReference type="FunFam" id="1.20.1090.10:FF:000001">
    <property type="entry name" value="Aldehyde-alcohol dehydrogenase"/>
    <property type="match status" value="1"/>
</dbReference>
<gene>
    <name evidence="11" type="ORF">Pseu_02481</name>
</gene>
<comment type="catalytic activity">
    <reaction evidence="6">
        <text>a primary alcohol + NAD(+) = an aldehyde + NADH + H(+)</text>
        <dbReference type="Rhea" id="RHEA:10736"/>
        <dbReference type="ChEBI" id="CHEBI:15378"/>
        <dbReference type="ChEBI" id="CHEBI:15734"/>
        <dbReference type="ChEBI" id="CHEBI:17478"/>
        <dbReference type="ChEBI" id="CHEBI:57540"/>
        <dbReference type="ChEBI" id="CHEBI:57945"/>
        <dbReference type="EC" id="1.1.1.1"/>
    </reaction>
</comment>
<comment type="cofactor">
    <cofactor evidence="1">
        <name>Fe cation</name>
        <dbReference type="ChEBI" id="CHEBI:24875"/>
    </cofactor>
</comment>
<evidence type="ECO:0000256" key="2">
    <source>
        <dbReference type="ARBA" id="ARBA00007358"/>
    </source>
</evidence>
<dbReference type="Pfam" id="PF25137">
    <property type="entry name" value="ADH_Fe_C"/>
    <property type="match status" value="1"/>
</dbReference>
<comment type="catalytic activity">
    <reaction evidence="5">
        <text>a secondary alcohol + NAD(+) = a ketone + NADH + H(+)</text>
        <dbReference type="Rhea" id="RHEA:10740"/>
        <dbReference type="ChEBI" id="CHEBI:15378"/>
        <dbReference type="ChEBI" id="CHEBI:17087"/>
        <dbReference type="ChEBI" id="CHEBI:35681"/>
        <dbReference type="ChEBI" id="CHEBI:57540"/>
        <dbReference type="ChEBI" id="CHEBI:57945"/>
        <dbReference type="EC" id="1.1.1.1"/>
    </reaction>
</comment>
<sequence length="398" mass="42331">MTSQIILPRIMQVGAGASLQLPAVLAKIGCKKPLIVTDPMMVQLGYSESIQDSLKAEGIESDVFADTLPEPTVASILPGVEKATADSYDCIVALGGGSPIDSAKAISILAKFGGEMRDYRFPRDVTEQGLPVIAVPTTAGTGTEVTRFTIITDEERGEKMLCVGIGFMPVAALVDYKLTMSLPPRITADTGIDAMTHALEAYVSKKANPYSDSQALAALKLIGPNLREVYHNGTNEKAREEMMLGSTLAGVAFSAASVALVHGMSRPIGAFFHVPHGLSNAMLLPDVTAFSIPAAPERYAQAARALGFASEQDDDAMANRKLLIELRALNDELSVPTPEEFGIERQVFMDRCETMAEQALASGSPGNNPITPTIAEMVEIYQGLWDARGSDSEPVAAE</sequence>
<dbReference type="InterPro" id="IPR056798">
    <property type="entry name" value="ADH_Fe_C"/>
</dbReference>
<dbReference type="InterPro" id="IPR001670">
    <property type="entry name" value="ADH_Fe/GldA"/>
</dbReference>
<evidence type="ECO:0000256" key="1">
    <source>
        <dbReference type="ARBA" id="ARBA00001962"/>
    </source>
</evidence>
<proteinExistence type="inferred from homology"/>
<evidence type="ECO:0000259" key="9">
    <source>
        <dbReference type="Pfam" id="PF00465"/>
    </source>
</evidence>